<evidence type="ECO:0000313" key="3">
    <source>
        <dbReference type="Proteomes" id="UP000032431"/>
    </source>
</evidence>
<gene>
    <name evidence="2" type="ORF">CCDG5_0494</name>
</gene>
<accession>A0A078KM83</accession>
<protein>
    <submittedName>
        <fullName evidence="2">Putative membrane protein</fullName>
    </submittedName>
</protein>
<keyword evidence="1" id="KW-1133">Transmembrane helix</keyword>
<dbReference type="PATRIC" id="fig|29343.3.peg.518"/>
<keyword evidence="1" id="KW-0812">Transmembrane</keyword>
<feature type="transmembrane region" description="Helical" evidence="1">
    <location>
        <begin position="20"/>
        <end position="40"/>
    </location>
</feature>
<dbReference type="KEGG" id="ccel:CCDG5_0494"/>
<proteinExistence type="predicted"/>
<organism evidence="2 3">
    <name type="scientific">[Clostridium] cellulosi</name>
    <dbReference type="NCBI Taxonomy" id="29343"/>
    <lineage>
        <taxon>Bacteria</taxon>
        <taxon>Bacillati</taxon>
        <taxon>Bacillota</taxon>
        <taxon>Clostridia</taxon>
        <taxon>Eubacteriales</taxon>
        <taxon>Oscillospiraceae</taxon>
        <taxon>Oscillospiraceae incertae sedis</taxon>
    </lineage>
</organism>
<reference evidence="3" key="1">
    <citation type="submission" date="2014-07" db="EMBL/GenBank/DDBJ databases">
        <authorList>
            <person name="Wibberg D."/>
        </authorList>
    </citation>
    <scope>NUCLEOTIDE SEQUENCE [LARGE SCALE GENOMIC DNA]</scope>
    <source>
        <strain evidence="3">DG5</strain>
    </source>
</reference>
<keyword evidence="1" id="KW-0472">Membrane</keyword>
<dbReference type="Proteomes" id="UP000032431">
    <property type="component" value="Chromosome I"/>
</dbReference>
<dbReference type="HOGENOM" id="CLU_3182023_0_0_9"/>
<sequence>MSHLLLSNSFLYIGQSSTFYYVVVALIALVVAAVTFYIMVKLYVHK</sequence>
<keyword evidence="3" id="KW-1185">Reference proteome</keyword>
<dbReference type="AlphaFoldDB" id="A0A078KM83"/>
<evidence type="ECO:0000313" key="2">
    <source>
        <dbReference type="EMBL" id="CDZ23632.1"/>
    </source>
</evidence>
<name>A0A078KM83_9FIRM</name>
<evidence type="ECO:0000256" key="1">
    <source>
        <dbReference type="SAM" id="Phobius"/>
    </source>
</evidence>
<dbReference type="EMBL" id="LM995447">
    <property type="protein sequence ID" value="CDZ23632.1"/>
    <property type="molecule type" value="Genomic_DNA"/>
</dbReference>